<feature type="transmembrane region" description="Helical" evidence="11">
    <location>
        <begin position="142"/>
        <end position="162"/>
    </location>
</feature>
<reference evidence="14 15" key="1">
    <citation type="journal article" date="2024" name="Front. Microbiol.">
        <title>Novel thermophilic genera Geochorda gen. nov. and Carboxydochorda gen. nov. from the deep terrestrial subsurface reveal the ecophysiological diversity in the class Limnochordia.</title>
        <authorList>
            <person name="Karnachuk O.V."/>
            <person name="Lukina A.P."/>
            <person name="Avakyan M.R."/>
            <person name="Kadnikov V.V."/>
            <person name="Begmatov S."/>
            <person name="Beletsky A.V."/>
            <person name="Vlasova K.G."/>
            <person name="Novikov A.A."/>
            <person name="Shcherbakova V.A."/>
            <person name="Mardanov A.V."/>
            <person name="Ravin N.V."/>
        </authorList>
    </citation>
    <scope>NUCLEOTIDE SEQUENCE [LARGE SCALE GENOMIC DNA]</scope>
    <source>
        <strain evidence="14 15">L945</strain>
    </source>
</reference>
<dbReference type="InterPro" id="IPR050428">
    <property type="entry name" value="TCS_sensor_his_kinase"/>
</dbReference>
<evidence type="ECO:0000259" key="12">
    <source>
        <dbReference type="PROSITE" id="PS50109"/>
    </source>
</evidence>
<dbReference type="InterPro" id="IPR004358">
    <property type="entry name" value="Sig_transdc_His_kin-like_C"/>
</dbReference>
<accession>A0ABZ1BY69</accession>
<dbReference type="Gene3D" id="3.30.565.10">
    <property type="entry name" value="Histidine kinase-like ATPase, C-terminal domain"/>
    <property type="match status" value="1"/>
</dbReference>
<dbReference type="PANTHER" id="PTHR45436:SF5">
    <property type="entry name" value="SENSOR HISTIDINE KINASE TRCS"/>
    <property type="match status" value="1"/>
</dbReference>
<dbReference type="InterPro" id="IPR003594">
    <property type="entry name" value="HATPase_dom"/>
</dbReference>
<dbReference type="InterPro" id="IPR036097">
    <property type="entry name" value="HisK_dim/P_sf"/>
</dbReference>
<evidence type="ECO:0000256" key="4">
    <source>
        <dbReference type="ARBA" id="ARBA00022553"/>
    </source>
</evidence>
<dbReference type="Gene3D" id="1.10.287.130">
    <property type="match status" value="1"/>
</dbReference>
<keyword evidence="8 11" id="KW-1133">Transmembrane helix</keyword>
<dbReference type="InterPro" id="IPR003661">
    <property type="entry name" value="HisK_dim/P_dom"/>
</dbReference>
<comment type="catalytic activity">
    <reaction evidence="1">
        <text>ATP + protein L-histidine = ADP + protein N-phospho-L-histidine.</text>
        <dbReference type="EC" id="2.7.13.3"/>
    </reaction>
</comment>
<dbReference type="EMBL" id="CP141615">
    <property type="protein sequence ID" value="WRP17756.1"/>
    <property type="molecule type" value="Genomic_DNA"/>
</dbReference>
<evidence type="ECO:0000256" key="7">
    <source>
        <dbReference type="ARBA" id="ARBA00022777"/>
    </source>
</evidence>
<dbReference type="PANTHER" id="PTHR45436">
    <property type="entry name" value="SENSOR HISTIDINE KINASE YKOH"/>
    <property type="match status" value="1"/>
</dbReference>
<keyword evidence="9" id="KW-0902">Two-component regulatory system</keyword>
<dbReference type="Pfam" id="PF00512">
    <property type="entry name" value="HisKA"/>
    <property type="match status" value="1"/>
</dbReference>
<keyword evidence="6 11" id="KW-0812">Transmembrane</keyword>
<dbReference type="SUPFAM" id="SSF47384">
    <property type="entry name" value="Homodimeric domain of signal transducing histidine kinase"/>
    <property type="match status" value="1"/>
</dbReference>
<dbReference type="SMART" id="SM00388">
    <property type="entry name" value="HisKA"/>
    <property type="match status" value="1"/>
</dbReference>
<dbReference type="PROSITE" id="PS50109">
    <property type="entry name" value="HIS_KIN"/>
    <property type="match status" value="1"/>
</dbReference>
<keyword evidence="15" id="KW-1185">Reference proteome</keyword>
<evidence type="ECO:0000313" key="14">
    <source>
        <dbReference type="EMBL" id="WRP17756.1"/>
    </source>
</evidence>
<evidence type="ECO:0000256" key="11">
    <source>
        <dbReference type="SAM" id="Phobius"/>
    </source>
</evidence>
<name>A0ABZ1BY69_9FIRM</name>
<evidence type="ECO:0000256" key="8">
    <source>
        <dbReference type="ARBA" id="ARBA00022989"/>
    </source>
</evidence>
<dbReference type="SMART" id="SM00304">
    <property type="entry name" value="HAMP"/>
    <property type="match status" value="1"/>
</dbReference>
<keyword evidence="4" id="KW-0597">Phosphoprotein</keyword>
<keyword evidence="7 14" id="KW-0418">Kinase</keyword>
<evidence type="ECO:0000256" key="1">
    <source>
        <dbReference type="ARBA" id="ARBA00000085"/>
    </source>
</evidence>
<dbReference type="SMART" id="SM00387">
    <property type="entry name" value="HATPase_c"/>
    <property type="match status" value="1"/>
</dbReference>
<dbReference type="InterPro" id="IPR003660">
    <property type="entry name" value="HAMP_dom"/>
</dbReference>
<evidence type="ECO:0000259" key="13">
    <source>
        <dbReference type="PROSITE" id="PS50885"/>
    </source>
</evidence>
<dbReference type="CDD" id="cd00075">
    <property type="entry name" value="HATPase"/>
    <property type="match status" value="1"/>
</dbReference>
<evidence type="ECO:0000313" key="15">
    <source>
        <dbReference type="Proteomes" id="UP001332192"/>
    </source>
</evidence>
<evidence type="ECO:0000256" key="6">
    <source>
        <dbReference type="ARBA" id="ARBA00022692"/>
    </source>
</evidence>
<dbReference type="RefSeq" id="WP_324717026.1">
    <property type="nucleotide sequence ID" value="NZ_CP141615.1"/>
</dbReference>
<dbReference type="PROSITE" id="PS50885">
    <property type="entry name" value="HAMP"/>
    <property type="match status" value="1"/>
</dbReference>
<keyword evidence="10 11" id="KW-0472">Membrane</keyword>
<dbReference type="EC" id="2.7.13.3" evidence="3"/>
<evidence type="ECO:0000256" key="5">
    <source>
        <dbReference type="ARBA" id="ARBA00022679"/>
    </source>
</evidence>
<dbReference type="InterPro" id="IPR005467">
    <property type="entry name" value="His_kinase_dom"/>
</dbReference>
<gene>
    <name evidence="14" type="ORF">U7230_01735</name>
</gene>
<dbReference type="SUPFAM" id="SSF55874">
    <property type="entry name" value="ATPase domain of HSP90 chaperone/DNA topoisomerase II/histidine kinase"/>
    <property type="match status" value="1"/>
</dbReference>
<dbReference type="Pfam" id="PF00672">
    <property type="entry name" value="HAMP"/>
    <property type="match status" value="1"/>
</dbReference>
<evidence type="ECO:0000256" key="9">
    <source>
        <dbReference type="ARBA" id="ARBA00023012"/>
    </source>
</evidence>
<dbReference type="CDD" id="cd00082">
    <property type="entry name" value="HisKA"/>
    <property type="match status" value="1"/>
</dbReference>
<protein>
    <recommendedName>
        <fullName evidence="3">histidine kinase</fullName>
        <ecNumber evidence="3">2.7.13.3</ecNumber>
    </recommendedName>
</protein>
<dbReference type="InterPro" id="IPR036890">
    <property type="entry name" value="HATPase_C_sf"/>
</dbReference>
<evidence type="ECO:0000256" key="3">
    <source>
        <dbReference type="ARBA" id="ARBA00012438"/>
    </source>
</evidence>
<feature type="domain" description="Histidine kinase" evidence="12">
    <location>
        <begin position="230"/>
        <end position="444"/>
    </location>
</feature>
<keyword evidence="5" id="KW-0808">Transferase</keyword>
<evidence type="ECO:0000256" key="10">
    <source>
        <dbReference type="ARBA" id="ARBA00023136"/>
    </source>
</evidence>
<dbReference type="CDD" id="cd06225">
    <property type="entry name" value="HAMP"/>
    <property type="match status" value="1"/>
</dbReference>
<sequence length="458" mass="49034">MSPAGWWRDHFPVRLAVTTAAVLTLVMLLAMGAFYVAAASVLWRQVDTRLASRLGLPAASPEHEDERESHLAERLARRYDEHEEYRYVLRRGPDGPELGSLGWLWPGSDDVLVALDAPGSSRIVGQVSLHEMAEALSALRGVLAVIGLVGTVVVSGVAFLSARRAFSPVERMIQAAAQLASAPQIDSQALGVRVPPADGDATLRELATTFNTMMARLRRAFEAQQRLVDDASHELRTPLGALVADLEVALRSAQTPEAYRDALERALVQARRLTDLANQLLALARYDQGAGVSIRPDCPIAPVADQAVQDVRHLAERAGVTLVTDVEEGLQAPCDPIAVARLLTNLLKNAIEASPPDSLVTLVARRQGPELVLEIADRGRGMAPEEIERAFEPFYRRLSPSGEGGTGLGLTISRAIAAAHGGTIELDSRPGHGTTARVRLPLRAADGSARTPAPRAGG</sequence>
<dbReference type="GO" id="GO:0016301">
    <property type="term" value="F:kinase activity"/>
    <property type="evidence" value="ECO:0007669"/>
    <property type="project" value="UniProtKB-KW"/>
</dbReference>
<comment type="subcellular location">
    <subcellularLocation>
        <location evidence="2">Membrane</location>
    </subcellularLocation>
</comment>
<dbReference type="PRINTS" id="PR00344">
    <property type="entry name" value="BCTRLSENSOR"/>
</dbReference>
<dbReference type="Proteomes" id="UP001332192">
    <property type="component" value="Chromosome"/>
</dbReference>
<feature type="transmembrane region" description="Helical" evidence="11">
    <location>
        <begin position="20"/>
        <end position="43"/>
    </location>
</feature>
<dbReference type="Gene3D" id="6.10.340.10">
    <property type="match status" value="1"/>
</dbReference>
<dbReference type="Pfam" id="PF02518">
    <property type="entry name" value="HATPase_c"/>
    <property type="match status" value="1"/>
</dbReference>
<feature type="domain" description="HAMP" evidence="13">
    <location>
        <begin position="163"/>
        <end position="222"/>
    </location>
</feature>
<evidence type="ECO:0000256" key="2">
    <source>
        <dbReference type="ARBA" id="ARBA00004370"/>
    </source>
</evidence>
<proteinExistence type="predicted"/>
<organism evidence="14 15">
    <name type="scientific">Carboxydichorda subterranea</name>
    <dbReference type="NCBI Taxonomy" id="3109565"/>
    <lineage>
        <taxon>Bacteria</taxon>
        <taxon>Bacillati</taxon>
        <taxon>Bacillota</taxon>
        <taxon>Limnochordia</taxon>
        <taxon>Limnochordales</taxon>
        <taxon>Geochordaceae</taxon>
        <taxon>Carboxydichorda</taxon>
    </lineage>
</organism>